<dbReference type="EMBL" id="CM007899">
    <property type="protein sequence ID" value="OTG12537.1"/>
    <property type="molecule type" value="Genomic_DNA"/>
</dbReference>
<evidence type="ECO:0000313" key="1">
    <source>
        <dbReference type="EMBL" id="KAF5787804.1"/>
    </source>
</evidence>
<organism evidence="2 3">
    <name type="scientific">Helianthus annuus</name>
    <name type="common">Common sunflower</name>
    <dbReference type="NCBI Taxonomy" id="4232"/>
    <lineage>
        <taxon>Eukaryota</taxon>
        <taxon>Viridiplantae</taxon>
        <taxon>Streptophyta</taxon>
        <taxon>Embryophyta</taxon>
        <taxon>Tracheophyta</taxon>
        <taxon>Spermatophyta</taxon>
        <taxon>Magnoliopsida</taxon>
        <taxon>eudicotyledons</taxon>
        <taxon>Gunneridae</taxon>
        <taxon>Pentapetalae</taxon>
        <taxon>asterids</taxon>
        <taxon>campanulids</taxon>
        <taxon>Asterales</taxon>
        <taxon>Asteraceae</taxon>
        <taxon>Asteroideae</taxon>
        <taxon>Heliantheae alliance</taxon>
        <taxon>Heliantheae</taxon>
        <taxon>Helianthus</taxon>
    </lineage>
</organism>
<dbReference type="Proteomes" id="UP000215914">
    <property type="component" value="Chromosome 10"/>
</dbReference>
<sequence>MWAVCRYHFYMHLFSWCLKFHLFFFSVPNFHLLEPNRSLPKLIGFNTECRLSTRPTAIESKGLTLVSEVVIKKVDYAGVIYLQTNNVKRDPKHIIISCFQPGITLLIKKLQHKYTVKANYMVAPFAQDLDEKNEDTSSHSFRTILVV</sequence>
<evidence type="ECO:0000313" key="2">
    <source>
        <dbReference type="EMBL" id="OTG12537.1"/>
    </source>
</evidence>
<dbReference type="Gramene" id="mRNA:HanXRQr2_Chr10g0456971">
    <property type="protein sequence ID" value="mRNA:HanXRQr2_Chr10g0456971"/>
    <property type="gene ID" value="HanXRQr2_Chr10g0456971"/>
</dbReference>
<proteinExistence type="predicted"/>
<evidence type="ECO:0000313" key="3">
    <source>
        <dbReference type="Proteomes" id="UP000215914"/>
    </source>
</evidence>
<reference evidence="1 3" key="1">
    <citation type="journal article" date="2017" name="Nature">
        <title>The sunflower genome provides insights into oil metabolism, flowering and Asterid evolution.</title>
        <authorList>
            <person name="Badouin H."/>
            <person name="Gouzy J."/>
            <person name="Grassa C.J."/>
            <person name="Murat F."/>
            <person name="Staton S.E."/>
            <person name="Cottret L."/>
            <person name="Lelandais-Briere C."/>
            <person name="Owens G.L."/>
            <person name="Carrere S."/>
            <person name="Mayjonade B."/>
            <person name="Legrand L."/>
            <person name="Gill N."/>
            <person name="Kane N.C."/>
            <person name="Bowers J.E."/>
            <person name="Hubner S."/>
            <person name="Bellec A."/>
            <person name="Berard A."/>
            <person name="Berges H."/>
            <person name="Blanchet N."/>
            <person name="Boniface M.C."/>
            <person name="Brunel D."/>
            <person name="Catrice O."/>
            <person name="Chaidir N."/>
            <person name="Claudel C."/>
            <person name="Donnadieu C."/>
            <person name="Faraut T."/>
            <person name="Fievet G."/>
            <person name="Helmstetter N."/>
            <person name="King M."/>
            <person name="Knapp S.J."/>
            <person name="Lai Z."/>
            <person name="Le Paslier M.C."/>
            <person name="Lippi Y."/>
            <person name="Lorenzon L."/>
            <person name="Mandel J.R."/>
            <person name="Marage G."/>
            <person name="Marchand G."/>
            <person name="Marquand E."/>
            <person name="Bret-Mestries E."/>
            <person name="Morien E."/>
            <person name="Nambeesan S."/>
            <person name="Nguyen T."/>
            <person name="Pegot-Espagnet P."/>
            <person name="Pouilly N."/>
            <person name="Raftis F."/>
            <person name="Sallet E."/>
            <person name="Schiex T."/>
            <person name="Thomas J."/>
            <person name="Vandecasteele C."/>
            <person name="Vares D."/>
            <person name="Vear F."/>
            <person name="Vautrin S."/>
            <person name="Crespi M."/>
            <person name="Mangin B."/>
            <person name="Burke J.M."/>
            <person name="Salse J."/>
            <person name="Munos S."/>
            <person name="Vincourt P."/>
            <person name="Rieseberg L.H."/>
            <person name="Langlade N.B."/>
        </authorList>
    </citation>
    <scope>NUCLEOTIDE SEQUENCE [LARGE SCALE GENOMIC DNA]</scope>
    <source>
        <strain evidence="3">cv. SF193</strain>
        <tissue evidence="1">Leaves</tissue>
    </source>
</reference>
<dbReference type="AlphaFoldDB" id="A0A251TN26"/>
<gene>
    <name evidence="2" type="ORF">HannXRQ_Chr10g0310711</name>
    <name evidence="1" type="ORF">HanXRQr2_Chr10g0456971</name>
</gene>
<reference evidence="2" key="2">
    <citation type="submission" date="2017-02" db="EMBL/GenBank/DDBJ databases">
        <title>Sunflower complete genome.</title>
        <authorList>
            <person name="Langlade N."/>
            <person name="Munos S."/>
        </authorList>
    </citation>
    <scope>NUCLEOTIDE SEQUENCE [LARGE SCALE GENOMIC DNA]</scope>
    <source>
        <tissue evidence="2">Leaves</tissue>
    </source>
</reference>
<dbReference type="EMBL" id="MNCJ02000325">
    <property type="protein sequence ID" value="KAF5787804.1"/>
    <property type="molecule type" value="Genomic_DNA"/>
</dbReference>
<accession>A0A251TN26</accession>
<protein>
    <submittedName>
        <fullName evidence="2">Uncharacterized protein</fullName>
    </submittedName>
</protein>
<dbReference type="InParanoid" id="A0A251TN26"/>
<keyword evidence="3" id="KW-1185">Reference proteome</keyword>
<reference evidence="1" key="3">
    <citation type="submission" date="2020-06" db="EMBL/GenBank/DDBJ databases">
        <title>Helianthus annuus Genome sequencing and assembly Release 2.</title>
        <authorList>
            <person name="Gouzy J."/>
            <person name="Langlade N."/>
            <person name="Munos S."/>
        </authorList>
    </citation>
    <scope>NUCLEOTIDE SEQUENCE</scope>
    <source>
        <tissue evidence="1">Leaves</tissue>
    </source>
</reference>
<name>A0A251TN26_HELAN</name>